<gene>
    <name evidence="2" type="ORF">CBG49_06380</name>
</gene>
<feature type="chain" id="PRO_5013006640" description="Lipoprotein" evidence="1">
    <location>
        <begin position="19"/>
        <end position="347"/>
    </location>
</feature>
<dbReference type="RefSeq" id="WP_088593840.1">
    <property type="nucleotide sequence ID" value="NZ_CP022022.1"/>
</dbReference>
<dbReference type="Proteomes" id="UP000197007">
    <property type="component" value="Chromosome"/>
</dbReference>
<sequence length="347" mass="40202">MKYFLIFFVILLSNSCQLFQTQQPIVTTPSAETTQQAEEQQEEKFVPINKELYVINTNGAYRYSEPNKMGVDKKSHFFLGDRIKTIEESLHFYRIEDDKTSFVRKEDVGIYEDITLTKELLEATNTFFKENNKNAIDKEVSNFSKYFSVALISREEYLSELKNKYSFLTEDTLSITKKNGVLTFPCKNTLLKLKDVDPQDETVENDMDMAIYSYKGRIDPIQQYVVYASYYEAGGCLLIDKNTGKKTNITDIPFLSPDNKYIVCLSYQPMDGAAISLYEITNKTPLFQLTTKVEANISCWQPYVWGELPIFFSKNGYLYASMNPSGCYYDQQGNLNKNRKYIKIKIK</sequence>
<evidence type="ECO:0000256" key="1">
    <source>
        <dbReference type="SAM" id="SignalP"/>
    </source>
</evidence>
<proteinExistence type="predicted"/>
<feature type="signal peptide" evidence="1">
    <location>
        <begin position="1"/>
        <end position="18"/>
    </location>
</feature>
<protein>
    <recommendedName>
        <fullName evidence="4">Lipoprotein</fullName>
    </recommendedName>
</protein>
<dbReference type="KEGG" id="capn:CBG49_06380"/>
<name>A0A1Z4BN54_9FLAO</name>
<dbReference type="EMBL" id="CP022022">
    <property type="protein sequence ID" value="ASF42731.1"/>
    <property type="molecule type" value="Genomic_DNA"/>
</dbReference>
<dbReference type="SUPFAM" id="SSF69304">
    <property type="entry name" value="Tricorn protease N-terminal domain"/>
    <property type="match status" value="1"/>
</dbReference>
<evidence type="ECO:0000313" key="3">
    <source>
        <dbReference type="Proteomes" id="UP000197007"/>
    </source>
</evidence>
<organism evidence="2 3">
    <name type="scientific">Capnocytophaga endodontalis</name>
    <dbReference type="NCBI Taxonomy" id="2708117"/>
    <lineage>
        <taxon>Bacteria</taxon>
        <taxon>Pseudomonadati</taxon>
        <taxon>Bacteroidota</taxon>
        <taxon>Flavobacteriia</taxon>
        <taxon>Flavobacteriales</taxon>
        <taxon>Flavobacteriaceae</taxon>
        <taxon>Capnocytophaga</taxon>
    </lineage>
</organism>
<evidence type="ECO:0000313" key="2">
    <source>
        <dbReference type="EMBL" id="ASF42731.1"/>
    </source>
</evidence>
<evidence type="ECO:0008006" key="4">
    <source>
        <dbReference type="Google" id="ProtNLM"/>
    </source>
</evidence>
<keyword evidence="3" id="KW-1185">Reference proteome</keyword>
<accession>A0A1Z4BN54</accession>
<dbReference type="AlphaFoldDB" id="A0A1Z4BN54"/>
<keyword evidence="1" id="KW-0732">Signal</keyword>
<reference evidence="3" key="1">
    <citation type="submission" date="2017-06" db="EMBL/GenBank/DDBJ databases">
        <title>Complete genome sequence of Capnocytophaga sp. KCOM 1579 (=ChDC OS43) isolated from a human refractory periapical abscess lesion.</title>
        <authorList>
            <person name="Kook J.-K."/>
            <person name="Park S.-N."/>
            <person name="Lim Y.K."/>
            <person name="Roh H."/>
        </authorList>
    </citation>
    <scope>NUCLEOTIDE SEQUENCE [LARGE SCALE GENOMIC DNA]</scope>
    <source>
        <strain evidence="3">ChDC OS43</strain>
    </source>
</reference>